<dbReference type="InterPro" id="IPR009799">
    <property type="entry name" value="EthD_dom"/>
</dbReference>
<dbReference type="SUPFAM" id="SSF54909">
    <property type="entry name" value="Dimeric alpha+beta barrel"/>
    <property type="match status" value="2"/>
</dbReference>
<dbReference type="Pfam" id="PF07110">
    <property type="entry name" value="EthD"/>
    <property type="match status" value="1"/>
</dbReference>
<feature type="domain" description="EthD" evidence="1">
    <location>
        <begin position="11"/>
        <end position="103"/>
    </location>
</feature>
<dbReference type="Gene3D" id="3.30.70.100">
    <property type="match status" value="2"/>
</dbReference>
<dbReference type="GO" id="GO:0016491">
    <property type="term" value="F:oxidoreductase activity"/>
    <property type="evidence" value="ECO:0007669"/>
    <property type="project" value="InterPro"/>
</dbReference>
<evidence type="ECO:0000313" key="2">
    <source>
        <dbReference type="EMBL" id="KHK65443.1"/>
    </source>
</evidence>
<organism evidence="2 3">
    <name type="scientific">Pseudomonas frederiksbergensis</name>
    <dbReference type="NCBI Taxonomy" id="104087"/>
    <lineage>
        <taxon>Bacteria</taxon>
        <taxon>Pseudomonadati</taxon>
        <taxon>Pseudomonadota</taxon>
        <taxon>Gammaproteobacteria</taxon>
        <taxon>Pseudomonadales</taxon>
        <taxon>Pseudomonadaceae</taxon>
        <taxon>Pseudomonas</taxon>
    </lineage>
</organism>
<proteinExistence type="predicted"/>
<dbReference type="InterPro" id="IPR011008">
    <property type="entry name" value="Dimeric_a/b-barrel"/>
</dbReference>
<dbReference type="Proteomes" id="UP000030949">
    <property type="component" value="Unassembled WGS sequence"/>
</dbReference>
<dbReference type="OrthoDB" id="6369070at2"/>
<protein>
    <recommendedName>
        <fullName evidence="1">EthD domain-containing protein</fullName>
    </recommendedName>
</protein>
<gene>
    <name evidence="2" type="ORF">JZ00_06065</name>
</gene>
<evidence type="ECO:0000313" key="3">
    <source>
        <dbReference type="Proteomes" id="UP000030949"/>
    </source>
</evidence>
<dbReference type="EMBL" id="JQGJ01000003">
    <property type="protein sequence ID" value="KHK65443.1"/>
    <property type="molecule type" value="Genomic_DNA"/>
</dbReference>
<dbReference type="AlphaFoldDB" id="A0A0B1Z7V0"/>
<evidence type="ECO:0000259" key="1">
    <source>
        <dbReference type="Pfam" id="PF07110"/>
    </source>
</evidence>
<comment type="caution">
    <text evidence="2">The sequence shown here is derived from an EMBL/GenBank/DDBJ whole genome shotgun (WGS) entry which is preliminary data.</text>
</comment>
<reference evidence="3" key="1">
    <citation type="submission" date="2015-03" db="EMBL/GenBank/DDBJ databases">
        <title>Pseudomonas frederiksbergensis hydrocarbon degrader.</title>
        <authorList>
            <person name="Brown L.M."/>
            <person name="Ruiz O.N."/>
            <person name="Mueller S."/>
            <person name="Gunasekera T.S."/>
        </authorList>
    </citation>
    <scope>NUCLEOTIDE SEQUENCE [LARGE SCALE GENOMIC DNA]</scope>
    <source>
        <strain evidence="3">SI8</strain>
    </source>
</reference>
<name>A0A0B1Z7V0_9PSED</name>
<accession>A0A0B1Z7V0</accession>
<sequence>MIKILAAVRRKPGMTHAEFLNYVEHTHGAIAKAKPLGVKRYVQNHVIDAAFGVDADNAYAQSFHKDSITELFFEDAPGLIRTFSDPYTQQTVGPDARNFADLSEQLAQLMDELETASTATAPLPWKVMILLKKNPAMALDRFFDAWDAAHESITREQPGFQNALRRYVRSRYLPEGDKVTAYFGPNINVYEGASSLWFENEADFSFFRQYQRALFQKLAEDGVALTSASFFAYVKEVVIFDHCS</sequence>